<dbReference type="PANTHER" id="PTHR33935:SF22">
    <property type="entry name" value="OS10G0149400 PROTEIN"/>
    <property type="match status" value="1"/>
</dbReference>
<dbReference type="Proteomes" id="UP000032304">
    <property type="component" value="Chromosome 2"/>
</dbReference>
<protein>
    <recommendedName>
        <fullName evidence="4">Proline-rich protein 4</fullName>
    </recommendedName>
</protein>
<feature type="signal peptide" evidence="1">
    <location>
        <begin position="1"/>
        <end position="29"/>
    </location>
</feature>
<dbReference type="Gramene" id="KJB15742">
    <property type="protein sequence ID" value="KJB15742"/>
    <property type="gene ID" value="B456_002G193500"/>
</dbReference>
<gene>
    <name evidence="2" type="ORF">B456_002G193500</name>
</gene>
<accession>A0A0D2MD29</accession>
<feature type="chain" id="PRO_5002247653" description="Proline-rich protein 4" evidence="1">
    <location>
        <begin position="30"/>
        <end position="468"/>
    </location>
</feature>
<evidence type="ECO:0000313" key="3">
    <source>
        <dbReference type="Proteomes" id="UP000032304"/>
    </source>
</evidence>
<organism evidence="2 3">
    <name type="scientific">Gossypium raimondii</name>
    <name type="common">Peruvian cotton</name>
    <name type="synonym">Gossypium klotzschianum subsp. raimondii</name>
    <dbReference type="NCBI Taxonomy" id="29730"/>
    <lineage>
        <taxon>Eukaryota</taxon>
        <taxon>Viridiplantae</taxon>
        <taxon>Streptophyta</taxon>
        <taxon>Embryophyta</taxon>
        <taxon>Tracheophyta</taxon>
        <taxon>Spermatophyta</taxon>
        <taxon>Magnoliopsida</taxon>
        <taxon>eudicotyledons</taxon>
        <taxon>Gunneridae</taxon>
        <taxon>Pentapetalae</taxon>
        <taxon>rosids</taxon>
        <taxon>malvids</taxon>
        <taxon>Malvales</taxon>
        <taxon>Malvaceae</taxon>
        <taxon>Malvoideae</taxon>
        <taxon>Gossypium</taxon>
    </lineage>
</organism>
<dbReference type="PANTHER" id="PTHR33935">
    <property type="entry name" value="OS10G0148100 PROTEIN"/>
    <property type="match status" value="1"/>
</dbReference>
<sequence>MQILPFRGGALVCFIASLLFVASFCNADAKTVEVVGAGECADCAENNLEISQAFSGLRVSIDCKPENGKNFKTRGSGELDKQGNFKVFVPEDLVENGELKEECYAQLHSVSAAPCPAHDGLESAKLVLKSRSDGKHEFGLKGKLRFSPLTCASAFFWPHFKFPPLPKWNHPPLPKFPLPPFKGFHHHYPIIPPIYKKPLPPPSPVYKPPPVPVNPPVPIYKPPPVPVYKPPPVPVKPLPPPVPIYKPPPVEKPHPPPVPVYKPPPFQSINLLRFQYTRNRILLQFQSIRNHIHLQFQYTRNHVLPQFQSINLLQFRNHILRQFQSISLLQFRYTRNESLLRFQSTSPLQFLYTTNHYLPRFQCIRSHFHHLFQPTNQNPSLPFLTSHSLHFPRSLHSLRSHALPFLSYPLFPRFLPSISTTTLPFLSYLLSLRFLPSISTTIPSSENGLLCHPLLPIILKLSCIVLRI</sequence>
<dbReference type="AlphaFoldDB" id="A0A0D2MD29"/>
<proteinExistence type="predicted"/>
<dbReference type="PRINTS" id="PR01217">
    <property type="entry name" value="PRICHEXTENSN"/>
</dbReference>
<evidence type="ECO:0008006" key="4">
    <source>
        <dbReference type="Google" id="ProtNLM"/>
    </source>
</evidence>
<dbReference type="Pfam" id="PF01190">
    <property type="entry name" value="Pollen_Ole_e_1"/>
    <property type="match status" value="1"/>
</dbReference>
<keyword evidence="1" id="KW-0732">Signal</keyword>
<keyword evidence="3" id="KW-1185">Reference proteome</keyword>
<dbReference type="EMBL" id="CM001741">
    <property type="protein sequence ID" value="KJB15742.1"/>
    <property type="molecule type" value="Genomic_DNA"/>
</dbReference>
<name>A0A0D2MD29_GOSRA</name>
<evidence type="ECO:0000313" key="2">
    <source>
        <dbReference type="EMBL" id="KJB15742.1"/>
    </source>
</evidence>
<reference evidence="2 3" key="1">
    <citation type="journal article" date="2012" name="Nature">
        <title>Repeated polyploidization of Gossypium genomes and the evolution of spinnable cotton fibres.</title>
        <authorList>
            <person name="Paterson A.H."/>
            <person name="Wendel J.F."/>
            <person name="Gundlach H."/>
            <person name="Guo H."/>
            <person name="Jenkins J."/>
            <person name="Jin D."/>
            <person name="Llewellyn D."/>
            <person name="Showmaker K.C."/>
            <person name="Shu S."/>
            <person name="Udall J."/>
            <person name="Yoo M.J."/>
            <person name="Byers R."/>
            <person name="Chen W."/>
            <person name="Doron-Faigenboim A."/>
            <person name="Duke M.V."/>
            <person name="Gong L."/>
            <person name="Grimwood J."/>
            <person name="Grover C."/>
            <person name="Grupp K."/>
            <person name="Hu G."/>
            <person name="Lee T.H."/>
            <person name="Li J."/>
            <person name="Lin L."/>
            <person name="Liu T."/>
            <person name="Marler B.S."/>
            <person name="Page J.T."/>
            <person name="Roberts A.W."/>
            <person name="Romanel E."/>
            <person name="Sanders W.S."/>
            <person name="Szadkowski E."/>
            <person name="Tan X."/>
            <person name="Tang H."/>
            <person name="Xu C."/>
            <person name="Wang J."/>
            <person name="Wang Z."/>
            <person name="Zhang D."/>
            <person name="Zhang L."/>
            <person name="Ashrafi H."/>
            <person name="Bedon F."/>
            <person name="Bowers J.E."/>
            <person name="Brubaker C.L."/>
            <person name="Chee P.W."/>
            <person name="Das S."/>
            <person name="Gingle A.R."/>
            <person name="Haigler C.H."/>
            <person name="Harker D."/>
            <person name="Hoffmann L.V."/>
            <person name="Hovav R."/>
            <person name="Jones D.C."/>
            <person name="Lemke C."/>
            <person name="Mansoor S."/>
            <person name="ur Rahman M."/>
            <person name="Rainville L.N."/>
            <person name="Rambani A."/>
            <person name="Reddy U.K."/>
            <person name="Rong J.K."/>
            <person name="Saranga Y."/>
            <person name="Scheffler B.E."/>
            <person name="Scheffler J.A."/>
            <person name="Stelly D.M."/>
            <person name="Triplett B.A."/>
            <person name="Van Deynze A."/>
            <person name="Vaslin M.F."/>
            <person name="Waghmare V.N."/>
            <person name="Walford S.A."/>
            <person name="Wright R.J."/>
            <person name="Zaki E.A."/>
            <person name="Zhang T."/>
            <person name="Dennis E.S."/>
            <person name="Mayer K.F."/>
            <person name="Peterson D.G."/>
            <person name="Rokhsar D.S."/>
            <person name="Wang X."/>
            <person name="Schmutz J."/>
        </authorList>
    </citation>
    <scope>NUCLEOTIDE SEQUENCE [LARGE SCALE GENOMIC DNA]</scope>
</reference>
<evidence type="ECO:0000256" key="1">
    <source>
        <dbReference type="SAM" id="SignalP"/>
    </source>
</evidence>